<protein>
    <submittedName>
        <fullName evidence="1">Uncharacterized protein</fullName>
    </submittedName>
</protein>
<name>A0A5E4PHC9_9COXI</name>
<organism evidence="1 2">
    <name type="scientific">Aquicella siphonis</name>
    <dbReference type="NCBI Taxonomy" id="254247"/>
    <lineage>
        <taxon>Bacteria</taxon>
        <taxon>Pseudomonadati</taxon>
        <taxon>Pseudomonadota</taxon>
        <taxon>Gammaproteobacteria</taxon>
        <taxon>Legionellales</taxon>
        <taxon>Coxiellaceae</taxon>
        <taxon>Aquicella</taxon>
    </lineage>
</organism>
<sequence length="35" mass="4105">MSEIQLPHDKKMRRRRMQGIKARGLLIVKLIVFAA</sequence>
<dbReference type="EMBL" id="LR699119">
    <property type="protein sequence ID" value="VVC75783.1"/>
    <property type="molecule type" value="Genomic_DNA"/>
</dbReference>
<dbReference type="KEGG" id="asip:AQUSIP_10800"/>
<dbReference type="AlphaFoldDB" id="A0A5E4PHC9"/>
<proteinExistence type="predicted"/>
<accession>A0A5E4PHC9</accession>
<gene>
    <name evidence="1" type="ORF">AQUSIP_10800</name>
</gene>
<evidence type="ECO:0000313" key="1">
    <source>
        <dbReference type="EMBL" id="VVC75783.1"/>
    </source>
</evidence>
<dbReference type="Proteomes" id="UP000324194">
    <property type="component" value="Chromosome 1"/>
</dbReference>
<evidence type="ECO:0000313" key="2">
    <source>
        <dbReference type="Proteomes" id="UP000324194"/>
    </source>
</evidence>
<keyword evidence="2" id="KW-1185">Reference proteome</keyword>
<reference evidence="1 2" key="1">
    <citation type="submission" date="2019-08" db="EMBL/GenBank/DDBJ databases">
        <authorList>
            <person name="Guy L."/>
        </authorList>
    </citation>
    <scope>NUCLEOTIDE SEQUENCE [LARGE SCALE GENOMIC DNA]</scope>
    <source>
        <strain evidence="1 2">SGT-108</strain>
    </source>
</reference>